<protein>
    <submittedName>
        <fullName evidence="2">Uncharacterized protein</fullName>
    </submittedName>
</protein>
<proteinExistence type="predicted"/>
<accession>A0ABQ9XC81</accession>
<evidence type="ECO:0000313" key="2">
    <source>
        <dbReference type="EMBL" id="KAK2947891.1"/>
    </source>
</evidence>
<sequence>MNKIAFSTLTHTTLLTVTSPGLSLSNLDNFIPNPRQSPEYLQKIASKSLTIRNPTQQFYQQIMHDLHQSPNTPHLISHSLCRSKKPVVQSRPIPPKPRLNDNIDFISSTDQSEQRKTRSLSFHSHHITLRQITVPSFHQSSSGHSTDDGSLSASEKPDPQLVAVRPLLTRQSSFSMHGQASLFTSTPVISHAAIRSFSEAFEQEQELEAQNELLFGSDAQRRGERGQPQRPVVSENPDELIKAIPQPVSAVVLSRTFLTFLNFNLLNMRSLAHSLFCTPAFYTTASTIPPNTICSRPSHDYSDPLKLHEPLQLNHPYSLLHWPFINEHYKASTTQTVSKHRLREIEREAMEIQNEMLKFRAHRHVHAEDSEAGAARRGPDIGHTIEIHLTKIYLTSVTRKALLSEFDRVHRFRQSKTIPISIGKAGNQEPFTAKAKATLNLSPFEPTLNTKISSSLTKLCTFSSGNMFNKIEQLRTIFPPCSPPGNLMSVLAPFIPISALGNHSYPFALSLSNSRASSSSSFYRSCIRKANRIKALSRPASPLHQSGLTSHVALPCRAGKPQHHHSEQAANRTQPRSRHHVDGVLDEGHADPDKQESLPPTRRCARLHSHATIEELRHWLEAEKRGMMFGELVDEFRKEVHDDATKDSEGGRKAELEDWNCLLPLLLFFVSLLSRHSLPSSIGDIEYCASPMYARRNLLVLLVVYSVILLQKDEEKKRQSTNTPTSTLPSRRTCPVCGRGGAGVGAVPKGRGGGCCAVHVRVLLSMRAQSLRPSNRRQLARREWLKCIRGSLHSPTRADCSPTATLCSSTAFCPQPPTSPRPHSHRRVFAVSELLGDEPDTTDTAQPQCVAPVLRLPAQPDFTQLSPIGCVSKCELLLVQPSPPRLFDVSLRFCAHPHDRRDAAVRRLARRVGTAMWTGGPFHLTTSSRSAVEDSDASLRIIDSLALPLHTHITGTPRRKCLLSLFETAATLVEKALDKRALNLSRDSRNEMRMAARQNKSPSRSILTCSHHPSHHTLVSLFQHLLSHLIFVPALSRLQFSSVTAFHVQSDVEFFQLMMSQKNLAIALVASQF</sequence>
<dbReference type="EMBL" id="JARBJD010000189">
    <property type="protein sequence ID" value="KAK2947891.1"/>
    <property type="molecule type" value="Genomic_DNA"/>
</dbReference>
<comment type="caution">
    <text evidence="2">The sequence shown here is derived from an EMBL/GenBank/DDBJ whole genome shotgun (WGS) entry which is preliminary data.</text>
</comment>
<feature type="compositionally biased region" description="Basic and acidic residues" evidence="1">
    <location>
        <begin position="580"/>
        <end position="596"/>
    </location>
</feature>
<gene>
    <name evidence="2" type="ORF">BLNAU_17216</name>
</gene>
<feature type="region of interest" description="Disordered" evidence="1">
    <location>
        <begin position="135"/>
        <end position="159"/>
    </location>
</feature>
<reference evidence="2 3" key="1">
    <citation type="journal article" date="2022" name="bioRxiv">
        <title>Genomics of Preaxostyla Flagellates Illuminates Evolutionary Transitions and the Path Towards Mitochondrial Loss.</title>
        <authorList>
            <person name="Novak L.V.F."/>
            <person name="Treitli S.C."/>
            <person name="Pyrih J."/>
            <person name="Halakuc P."/>
            <person name="Pipaliya S.V."/>
            <person name="Vacek V."/>
            <person name="Brzon O."/>
            <person name="Soukal P."/>
            <person name="Eme L."/>
            <person name="Dacks J.B."/>
            <person name="Karnkowska A."/>
            <person name="Elias M."/>
            <person name="Hampl V."/>
        </authorList>
    </citation>
    <scope>NUCLEOTIDE SEQUENCE [LARGE SCALE GENOMIC DNA]</scope>
    <source>
        <strain evidence="2">NAU3</strain>
        <tissue evidence="2">Gut</tissue>
    </source>
</reference>
<organism evidence="2 3">
    <name type="scientific">Blattamonas nauphoetae</name>
    <dbReference type="NCBI Taxonomy" id="2049346"/>
    <lineage>
        <taxon>Eukaryota</taxon>
        <taxon>Metamonada</taxon>
        <taxon>Preaxostyla</taxon>
        <taxon>Oxymonadida</taxon>
        <taxon>Blattamonas</taxon>
    </lineage>
</organism>
<keyword evidence="3" id="KW-1185">Reference proteome</keyword>
<evidence type="ECO:0000313" key="3">
    <source>
        <dbReference type="Proteomes" id="UP001281761"/>
    </source>
</evidence>
<feature type="region of interest" description="Disordered" evidence="1">
    <location>
        <begin position="83"/>
        <end position="119"/>
    </location>
</feature>
<name>A0ABQ9XC81_9EUKA</name>
<dbReference type="Proteomes" id="UP001281761">
    <property type="component" value="Unassembled WGS sequence"/>
</dbReference>
<feature type="compositionally biased region" description="Polar residues" evidence="1">
    <location>
        <begin position="135"/>
        <end position="153"/>
    </location>
</feature>
<evidence type="ECO:0000256" key="1">
    <source>
        <dbReference type="SAM" id="MobiDB-lite"/>
    </source>
</evidence>
<feature type="region of interest" description="Disordered" evidence="1">
    <location>
        <begin position="558"/>
        <end position="602"/>
    </location>
</feature>